<evidence type="ECO:0000256" key="6">
    <source>
        <dbReference type="ARBA" id="ARBA00022771"/>
    </source>
</evidence>
<feature type="compositionally biased region" description="Basic and acidic residues" evidence="9">
    <location>
        <begin position="58"/>
        <end position="70"/>
    </location>
</feature>
<feature type="compositionally biased region" description="Basic residues" evidence="9">
    <location>
        <begin position="71"/>
        <end position="82"/>
    </location>
</feature>
<dbReference type="Gene3D" id="1.20.120.1750">
    <property type="match status" value="1"/>
</dbReference>
<keyword evidence="12" id="KW-1185">Reference proteome</keyword>
<sequence>MSARTHTGSRRPSARRGIHWEDILLGDFREKPRRPARGVAGSHQAHEYSRQERRHHSSPREASRKSEPQRSHHQHRRHHSHSAPRLVEGSSAPRATNPSVLAEPRVDNLQKERRRPTSLLSLLFNPPAEKAVKRVACSAKLACSHRMCYTCLRRLFTLSVTDPQHMPPRCCTQDQIPARYVEILFDQKFKTKWDQKYKEYTTKNRYYCPSKDCGEWIKPSQIFKHRDTGRKYGQCSRCKTKVCCMCRGKWHGNKKECPKDESVQKLEEMAQQQGWKRCYDCSSLVELKEGCNHMTCRCGAQFCMVCGAKWKTCDCPWFNYNTQERARGDILDFNPVPPEAIWLRPRFVVARPRYRDELWMRRDQEQTDHDLAQRLQWLDMED</sequence>
<dbReference type="OrthoDB" id="10254945at2759"/>
<feature type="region of interest" description="Disordered" evidence="9">
    <location>
        <begin position="1"/>
        <end position="113"/>
    </location>
</feature>
<dbReference type="Proteomes" id="UP000214365">
    <property type="component" value="Unassembled WGS sequence"/>
</dbReference>
<keyword evidence="5" id="KW-0677">Repeat</keyword>
<reference evidence="11 12" key="1">
    <citation type="submission" date="2015-06" db="EMBL/GenBank/DDBJ databases">
        <title>Talaromyces atroroseus IBT 11181 draft genome.</title>
        <authorList>
            <person name="Rasmussen K.B."/>
            <person name="Rasmussen S."/>
            <person name="Petersen B."/>
            <person name="Sicheritz-Ponten T."/>
            <person name="Mortensen U.H."/>
            <person name="Thrane U."/>
        </authorList>
    </citation>
    <scope>NUCLEOTIDE SEQUENCE [LARGE SCALE GENOMIC DNA]</scope>
    <source>
        <strain evidence="11 12">IBT 11181</strain>
    </source>
</reference>
<dbReference type="PANTHER" id="PTHR11685">
    <property type="entry name" value="RBR FAMILY RING FINGER AND IBR DOMAIN-CONTAINING"/>
    <property type="match status" value="1"/>
</dbReference>
<dbReference type="AlphaFoldDB" id="A0A1Q5QBP7"/>
<evidence type="ECO:0000313" key="11">
    <source>
        <dbReference type="EMBL" id="OKL63336.1"/>
    </source>
</evidence>
<evidence type="ECO:0000256" key="3">
    <source>
        <dbReference type="ARBA" id="ARBA00022679"/>
    </source>
</evidence>
<dbReference type="STRING" id="1441469.A0A1Q5QBP7"/>
<name>A0A1Q5QBP7_TALAT</name>
<evidence type="ECO:0000256" key="4">
    <source>
        <dbReference type="ARBA" id="ARBA00022723"/>
    </source>
</evidence>
<evidence type="ECO:0000259" key="10">
    <source>
        <dbReference type="PROSITE" id="PS51873"/>
    </source>
</evidence>
<dbReference type="EMBL" id="LFMY01000002">
    <property type="protein sequence ID" value="OKL63336.1"/>
    <property type="molecule type" value="Genomic_DNA"/>
</dbReference>
<evidence type="ECO:0000256" key="1">
    <source>
        <dbReference type="ARBA" id="ARBA00001798"/>
    </source>
</evidence>
<comment type="caution">
    <text evidence="11">The sequence shown here is derived from an EMBL/GenBank/DDBJ whole genome shotgun (WGS) entry which is preliminary data.</text>
</comment>
<dbReference type="Pfam" id="PF01485">
    <property type="entry name" value="IBR"/>
    <property type="match status" value="2"/>
</dbReference>
<protein>
    <recommendedName>
        <fullName evidence="2">RBR-type E3 ubiquitin transferase</fullName>
        <ecNumber evidence="2">2.3.2.31</ecNumber>
    </recommendedName>
</protein>
<evidence type="ECO:0000256" key="9">
    <source>
        <dbReference type="SAM" id="MobiDB-lite"/>
    </source>
</evidence>
<dbReference type="GO" id="GO:0061630">
    <property type="term" value="F:ubiquitin protein ligase activity"/>
    <property type="evidence" value="ECO:0007669"/>
    <property type="project" value="UniProtKB-EC"/>
</dbReference>
<organism evidence="11 12">
    <name type="scientific">Talaromyces atroroseus</name>
    <dbReference type="NCBI Taxonomy" id="1441469"/>
    <lineage>
        <taxon>Eukaryota</taxon>
        <taxon>Fungi</taxon>
        <taxon>Dikarya</taxon>
        <taxon>Ascomycota</taxon>
        <taxon>Pezizomycotina</taxon>
        <taxon>Eurotiomycetes</taxon>
        <taxon>Eurotiomycetidae</taxon>
        <taxon>Eurotiales</taxon>
        <taxon>Trichocomaceae</taxon>
        <taxon>Talaromyces</taxon>
        <taxon>Talaromyces sect. Trachyspermi</taxon>
    </lineage>
</organism>
<keyword evidence="4" id="KW-0479">Metal-binding</keyword>
<dbReference type="SUPFAM" id="SSF57850">
    <property type="entry name" value="RING/U-box"/>
    <property type="match status" value="1"/>
</dbReference>
<dbReference type="EC" id="2.3.2.31" evidence="2"/>
<feature type="compositionally biased region" description="Basic residues" evidence="9">
    <location>
        <begin position="7"/>
        <end position="17"/>
    </location>
</feature>
<feature type="domain" description="RING-type" evidence="10">
    <location>
        <begin position="114"/>
        <end position="324"/>
    </location>
</feature>
<dbReference type="InterPro" id="IPR031127">
    <property type="entry name" value="E3_UB_ligase_RBR"/>
</dbReference>
<proteinExistence type="predicted"/>
<gene>
    <name evidence="11" type="ORF">UA08_02115</name>
</gene>
<dbReference type="PROSITE" id="PS51873">
    <property type="entry name" value="TRIAD"/>
    <property type="match status" value="1"/>
</dbReference>
<keyword evidence="7" id="KW-0833">Ubl conjugation pathway</keyword>
<keyword evidence="6" id="KW-0863">Zinc-finger</keyword>
<keyword evidence="8" id="KW-0862">Zinc</keyword>
<dbReference type="CDD" id="cd22584">
    <property type="entry name" value="Rcat_RBR_unk"/>
    <property type="match status" value="1"/>
</dbReference>
<evidence type="ECO:0000256" key="8">
    <source>
        <dbReference type="ARBA" id="ARBA00022833"/>
    </source>
</evidence>
<dbReference type="GO" id="GO:0008270">
    <property type="term" value="F:zinc ion binding"/>
    <property type="evidence" value="ECO:0007669"/>
    <property type="project" value="UniProtKB-KW"/>
</dbReference>
<comment type="catalytic activity">
    <reaction evidence="1">
        <text>[E2 ubiquitin-conjugating enzyme]-S-ubiquitinyl-L-cysteine + [acceptor protein]-L-lysine = [E2 ubiquitin-conjugating enzyme]-L-cysteine + [acceptor protein]-N(6)-ubiquitinyl-L-lysine.</text>
        <dbReference type="EC" id="2.3.2.31"/>
    </reaction>
</comment>
<evidence type="ECO:0000256" key="2">
    <source>
        <dbReference type="ARBA" id="ARBA00012251"/>
    </source>
</evidence>
<accession>A0A1Q5QBP7</accession>
<dbReference type="GO" id="GO:0016567">
    <property type="term" value="P:protein ubiquitination"/>
    <property type="evidence" value="ECO:0007669"/>
    <property type="project" value="InterPro"/>
</dbReference>
<evidence type="ECO:0000256" key="5">
    <source>
        <dbReference type="ARBA" id="ARBA00022737"/>
    </source>
</evidence>
<evidence type="ECO:0000256" key="7">
    <source>
        <dbReference type="ARBA" id="ARBA00022786"/>
    </source>
</evidence>
<dbReference type="CDD" id="cd20335">
    <property type="entry name" value="BRcat_RBR"/>
    <property type="match status" value="1"/>
</dbReference>
<dbReference type="InterPro" id="IPR044066">
    <property type="entry name" value="TRIAD_supradom"/>
</dbReference>
<dbReference type="InterPro" id="IPR002867">
    <property type="entry name" value="IBR_dom"/>
</dbReference>
<evidence type="ECO:0000313" key="12">
    <source>
        <dbReference type="Proteomes" id="UP000214365"/>
    </source>
</evidence>
<dbReference type="GeneID" id="31001870"/>
<keyword evidence="3" id="KW-0808">Transferase</keyword>
<dbReference type="RefSeq" id="XP_020123457.1">
    <property type="nucleotide sequence ID" value="XM_020261853.1"/>
</dbReference>
<feature type="compositionally biased region" description="Basic and acidic residues" evidence="9">
    <location>
        <begin position="18"/>
        <end position="30"/>
    </location>
</feature>